<dbReference type="InterPro" id="IPR050553">
    <property type="entry name" value="Thioredoxin_ResA/DsbE_sf"/>
</dbReference>
<proteinExistence type="predicted"/>
<dbReference type="InterPro" id="IPR036249">
    <property type="entry name" value="Thioredoxin-like_sf"/>
</dbReference>
<name>A0AAU7K1D5_9SPHI</name>
<evidence type="ECO:0000313" key="2">
    <source>
        <dbReference type="EMBL" id="XBO46395.1"/>
    </source>
</evidence>
<dbReference type="PANTHER" id="PTHR42852:SF13">
    <property type="entry name" value="PROTEIN DIPZ"/>
    <property type="match status" value="1"/>
</dbReference>
<protein>
    <submittedName>
        <fullName evidence="2">TlpA disulfide reductase family protein</fullName>
    </submittedName>
</protein>
<feature type="domain" description="Thioredoxin" evidence="1">
    <location>
        <begin position="38"/>
        <end position="202"/>
    </location>
</feature>
<dbReference type="PROSITE" id="PS51352">
    <property type="entry name" value="THIOREDOXIN_2"/>
    <property type="match status" value="1"/>
</dbReference>
<dbReference type="PANTHER" id="PTHR42852">
    <property type="entry name" value="THIOL:DISULFIDE INTERCHANGE PROTEIN DSBE"/>
    <property type="match status" value="1"/>
</dbReference>
<organism evidence="2">
    <name type="scientific">Pedobacter sp. KACC 23697</name>
    <dbReference type="NCBI Taxonomy" id="3149230"/>
    <lineage>
        <taxon>Bacteria</taxon>
        <taxon>Pseudomonadati</taxon>
        <taxon>Bacteroidota</taxon>
        <taxon>Sphingobacteriia</taxon>
        <taxon>Sphingobacteriales</taxon>
        <taxon>Sphingobacteriaceae</taxon>
        <taxon>Pedobacter</taxon>
    </lineage>
</organism>
<dbReference type="CDD" id="cd02966">
    <property type="entry name" value="TlpA_like_family"/>
    <property type="match status" value="1"/>
</dbReference>
<dbReference type="Gene3D" id="3.40.30.10">
    <property type="entry name" value="Glutaredoxin"/>
    <property type="match status" value="1"/>
</dbReference>
<gene>
    <name evidence="2" type="ORF">ABEG20_13965</name>
</gene>
<dbReference type="EMBL" id="CP157485">
    <property type="protein sequence ID" value="XBO46395.1"/>
    <property type="molecule type" value="Genomic_DNA"/>
</dbReference>
<dbReference type="InterPro" id="IPR013740">
    <property type="entry name" value="Redoxin"/>
</dbReference>
<evidence type="ECO:0000259" key="1">
    <source>
        <dbReference type="PROSITE" id="PS51352"/>
    </source>
</evidence>
<dbReference type="SUPFAM" id="SSF52833">
    <property type="entry name" value="Thioredoxin-like"/>
    <property type="match status" value="1"/>
</dbReference>
<reference evidence="2" key="1">
    <citation type="submission" date="2024-05" db="EMBL/GenBank/DDBJ databases">
        <authorList>
            <person name="Kim S."/>
            <person name="Heo J."/>
            <person name="Choi H."/>
            <person name="Choi Y."/>
            <person name="Kwon S.-W."/>
            <person name="Kim Y."/>
        </authorList>
    </citation>
    <scope>NUCLEOTIDE SEQUENCE</scope>
    <source>
        <strain evidence="2">KACC 23697</strain>
    </source>
</reference>
<sequence>MNPSTMAISKGKLCPPIYHSVLKIFTVLMLIMALTANRAAAQEARPASGIAVGGAVPDSLLHAELNVLGAGAGTAFKLAGFKGKPFILDFWASWCGSCIKSLPHADSLLKANGQALGIVLVNSSARDRDAEKLARFVDTFLKDHPGFSVPFIAQHELFSRYFKISRLPCYVWVGSDGLIKAVTGYGTLHEENVRRFLAGGQLLMGKEGI</sequence>
<dbReference type="AlphaFoldDB" id="A0AAU7K1D5"/>
<dbReference type="InterPro" id="IPR013766">
    <property type="entry name" value="Thioredoxin_domain"/>
</dbReference>
<dbReference type="GO" id="GO:0016491">
    <property type="term" value="F:oxidoreductase activity"/>
    <property type="evidence" value="ECO:0007669"/>
    <property type="project" value="InterPro"/>
</dbReference>
<dbReference type="Pfam" id="PF08534">
    <property type="entry name" value="Redoxin"/>
    <property type="match status" value="1"/>
</dbReference>
<accession>A0AAU7K1D5</accession>
<dbReference type="RefSeq" id="WP_406823943.1">
    <property type="nucleotide sequence ID" value="NZ_CP157485.1"/>
</dbReference>